<keyword evidence="5" id="KW-0998">Cell outer membrane</keyword>
<dbReference type="Pfam" id="PF14322">
    <property type="entry name" value="SusD-like_3"/>
    <property type="match status" value="1"/>
</dbReference>
<evidence type="ECO:0000256" key="6">
    <source>
        <dbReference type="SAM" id="SignalP"/>
    </source>
</evidence>
<evidence type="ECO:0000256" key="1">
    <source>
        <dbReference type="ARBA" id="ARBA00004442"/>
    </source>
</evidence>
<dbReference type="Proteomes" id="UP000614460">
    <property type="component" value="Unassembled WGS sequence"/>
</dbReference>
<reference evidence="9" key="1">
    <citation type="journal article" date="2014" name="Int. J. Syst. Evol. Microbiol.">
        <title>Complete genome sequence of Corynebacterium casei LMG S-19264T (=DSM 44701T), isolated from a smear-ripened cheese.</title>
        <authorList>
            <consortium name="US DOE Joint Genome Institute (JGI-PGF)"/>
            <person name="Walter F."/>
            <person name="Albersmeier A."/>
            <person name="Kalinowski J."/>
            <person name="Ruckert C."/>
        </authorList>
    </citation>
    <scope>NUCLEOTIDE SEQUENCE</scope>
    <source>
        <strain evidence="9">CGMCC 1.15966</strain>
    </source>
</reference>
<dbReference type="Gene3D" id="1.25.40.390">
    <property type="match status" value="1"/>
</dbReference>
<organism evidence="9 10">
    <name type="scientific">Sphingobacterium cellulitidis</name>
    <dbReference type="NCBI Taxonomy" id="1768011"/>
    <lineage>
        <taxon>Bacteria</taxon>
        <taxon>Pseudomonadati</taxon>
        <taxon>Bacteroidota</taxon>
        <taxon>Sphingobacteriia</taxon>
        <taxon>Sphingobacteriales</taxon>
        <taxon>Sphingobacteriaceae</taxon>
        <taxon>Sphingobacterium</taxon>
    </lineage>
</organism>
<dbReference type="RefSeq" id="WP_182499667.1">
    <property type="nucleotide sequence ID" value="NZ_BMKM01000015.1"/>
</dbReference>
<keyword evidence="3 6" id="KW-0732">Signal</keyword>
<evidence type="ECO:0000313" key="9">
    <source>
        <dbReference type="EMBL" id="GGE33732.1"/>
    </source>
</evidence>
<dbReference type="EMBL" id="BMKM01000015">
    <property type="protein sequence ID" value="GGE33732.1"/>
    <property type="molecule type" value="Genomic_DNA"/>
</dbReference>
<gene>
    <name evidence="9" type="ORF">GCM10011516_34240</name>
</gene>
<comment type="caution">
    <text evidence="9">The sequence shown here is derived from an EMBL/GenBank/DDBJ whole genome shotgun (WGS) entry which is preliminary data.</text>
</comment>
<dbReference type="AlphaFoldDB" id="A0A8H9KXE8"/>
<dbReference type="InterPro" id="IPR011990">
    <property type="entry name" value="TPR-like_helical_dom_sf"/>
</dbReference>
<evidence type="ECO:0000313" key="10">
    <source>
        <dbReference type="Proteomes" id="UP000614460"/>
    </source>
</evidence>
<dbReference type="Pfam" id="PF07980">
    <property type="entry name" value="SusD_RagB"/>
    <property type="match status" value="1"/>
</dbReference>
<dbReference type="CDD" id="cd08977">
    <property type="entry name" value="SusD"/>
    <property type="match status" value="1"/>
</dbReference>
<feature type="chain" id="PRO_5034288108" evidence="6">
    <location>
        <begin position="22"/>
        <end position="509"/>
    </location>
</feature>
<dbReference type="InterPro" id="IPR033985">
    <property type="entry name" value="SusD-like_N"/>
</dbReference>
<accession>A0A8H9KXE8</accession>
<feature type="signal peptide" evidence="6">
    <location>
        <begin position="1"/>
        <end position="21"/>
    </location>
</feature>
<dbReference type="PROSITE" id="PS51257">
    <property type="entry name" value="PROKAR_LIPOPROTEIN"/>
    <property type="match status" value="1"/>
</dbReference>
<comment type="similarity">
    <text evidence="2">Belongs to the SusD family.</text>
</comment>
<dbReference type="GO" id="GO:0009279">
    <property type="term" value="C:cell outer membrane"/>
    <property type="evidence" value="ECO:0007669"/>
    <property type="project" value="UniProtKB-SubCell"/>
</dbReference>
<feature type="domain" description="SusD-like N-terminal" evidence="8">
    <location>
        <begin position="22"/>
        <end position="215"/>
    </location>
</feature>
<evidence type="ECO:0000256" key="2">
    <source>
        <dbReference type="ARBA" id="ARBA00006275"/>
    </source>
</evidence>
<sequence length="509" mass="57401">MKFRYKYLLIPALALSLGSCSDYLDKNPTDKLSPSSFWKTKGDVESALTAVYATLQASQYSYGAPNFDNITDNGYGQHNYDNSSNIAQGNISSTTGGYISTIYSTSYRGIARVNIFLKNLSEYSMADISDVDRKNYEAEAKFIRAFYNFQLYMFYGSVPLVTEPLDLETQFQEKTDSKNIYAQIIKDLDESIATLDDVSYLSKPGHVVRSSAQALKLRVLMNDSFTSKTAADLAKMKEAEQVANAIISKGLYSLDANYEGPFKDATQKSSNEILFSINFLAPNNSTEMDMWYGDWVVVSPLKNLVDAYDYTDGLAYGVSPLTDANDPFKNRDPRLGKTIFKGTVVWPDGKTHRPSNGAPTGFGLKKFLTPDLVPYGYATRSQQDWVMLRYGDVLLHAAEIENELNGASSKAYSYINLVRKRAGMPNLPAGLSKEQFRERLRKERRIELAFEGLRYYDLKRWKIAEDVLNNVNDGIIPYSFESKFYKWPLPQTEIDKSQGKLVQNPDYGK</sequence>
<proteinExistence type="inferred from homology"/>
<evidence type="ECO:0000259" key="7">
    <source>
        <dbReference type="Pfam" id="PF07980"/>
    </source>
</evidence>
<keyword evidence="10" id="KW-1185">Reference proteome</keyword>
<evidence type="ECO:0000259" key="8">
    <source>
        <dbReference type="Pfam" id="PF14322"/>
    </source>
</evidence>
<evidence type="ECO:0000256" key="3">
    <source>
        <dbReference type="ARBA" id="ARBA00022729"/>
    </source>
</evidence>
<keyword evidence="4" id="KW-0472">Membrane</keyword>
<feature type="domain" description="RagB/SusD" evidence="7">
    <location>
        <begin position="279"/>
        <end position="507"/>
    </location>
</feature>
<reference evidence="9" key="2">
    <citation type="submission" date="2020-09" db="EMBL/GenBank/DDBJ databases">
        <authorList>
            <person name="Sun Q."/>
            <person name="Zhou Y."/>
        </authorList>
    </citation>
    <scope>NUCLEOTIDE SEQUENCE</scope>
    <source>
        <strain evidence="9">CGMCC 1.15966</strain>
    </source>
</reference>
<evidence type="ECO:0000256" key="4">
    <source>
        <dbReference type="ARBA" id="ARBA00023136"/>
    </source>
</evidence>
<comment type="subcellular location">
    <subcellularLocation>
        <location evidence="1">Cell outer membrane</location>
    </subcellularLocation>
</comment>
<protein>
    <submittedName>
        <fullName evidence="9">Membrane protein</fullName>
    </submittedName>
</protein>
<dbReference type="InterPro" id="IPR012944">
    <property type="entry name" value="SusD_RagB_dom"/>
</dbReference>
<evidence type="ECO:0000256" key="5">
    <source>
        <dbReference type="ARBA" id="ARBA00023237"/>
    </source>
</evidence>
<dbReference type="SUPFAM" id="SSF48452">
    <property type="entry name" value="TPR-like"/>
    <property type="match status" value="1"/>
</dbReference>
<name>A0A8H9KXE8_9SPHI</name>